<dbReference type="InterPro" id="IPR050358">
    <property type="entry name" value="RSE1/DDB1/CFT1"/>
</dbReference>
<evidence type="ECO:0000256" key="4">
    <source>
        <dbReference type="ARBA" id="ARBA00023242"/>
    </source>
</evidence>
<dbReference type="Pfam" id="PF23726">
    <property type="entry name" value="Beta-prop_RSE1_2nd"/>
    <property type="match status" value="1"/>
</dbReference>
<dbReference type="GO" id="GO:0005634">
    <property type="term" value="C:nucleus"/>
    <property type="evidence" value="ECO:0007669"/>
    <property type="project" value="UniProtKB-SubCell"/>
</dbReference>
<dbReference type="PANTHER" id="PTHR10644">
    <property type="entry name" value="DNA REPAIR/RNA PROCESSING CPSF FAMILY"/>
    <property type="match status" value="1"/>
</dbReference>
<keyword evidence="4" id="KW-0539">Nucleus</keyword>
<accession>A0AAU9K7B8</accession>
<evidence type="ECO:0000313" key="8">
    <source>
        <dbReference type="EMBL" id="CAG9333872.1"/>
    </source>
</evidence>
<protein>
    <recommendedName>
        <fullName evidence="3">DNA damage-binding protein 1</fullName>
    </recommendedName>
</protein>
<gene>
    <name evidence="8" type="ORF">BSTOLATCC_MIC59681</name>
</gene>
<evidence type="ECO:0000259" key="7">
    <source>
        <dbReference type="Pfam" id="PF23726"/>
    </source>
</evidence>
<evidence type="ECO:0000259" key="6">
    <source>
        <dbReference type="Pfam" id="PF10433"/>
    </source>
</evidence>
<dbReference type="Pfam" id="PF10433">
    <property type="entry name" value="Beta-prop_RSE1_1st"/>
    <property type="match status" value="1"/>
</dbReference>
<dbReference type="InterPro" id="IPR004871">
    <property type="entry name" value="RSE1/DDB1/CPSF1_C"/>
</dbReference>
<dbReference type="Gene3D" id="1.10.150.910">
    <property type="match status" value="1"/>
</dbReference>
<evidence type="ECO:0000313" key="9">
    <source>
        <dbReference type="Proteomes" id="UP001162131"/>
    </source>
</evidence>
<dbReference type="Proteomes" id="UP001162131">
    <property type="component" value="Unassembled WGS sequence"/>
</dbReference>
<evidence type="ECO:0000259" key="5">
    <source>
        <dbReference type="Pfam" id="PF03178"/>
    </source>
</evidence>
<comment type="subcellular location">
    <subcellularLocation>
        <location evidence="1">Nucleus</location>
    </subcellularLocation>
</comment>
<feature type="domain" description="RSE1/DDB1/CPSF1 first beta-propeller" evidence="6">
    <location>
        <begin position="16"/>
        <end position="325"/>
    </location>
</feature>
<dbReference type="Gene3D" id="2.130.10.10">
    <property type="entry name" value="YVTN repeat-like/Quinoprotein amine dehydrogenase"/>
    <property type="match status" value="3"/>
</dbReference>
<dbReference type="Pfam" id="PF03178">
    <property type="entry name" value="CPSF_A"/>
    <property type="match status" value="1"/>
</dbReference>
<dbReference type="EMBL" id="CAJZBQ010000057">
    <property type="protein sequence ID" value="CAG9333872.1"/>
    <property type="molecule type" value="Genomic_DNA"/>
</dbReference>
<comment type="similarity">
    <text evidence="2">Belongs to the DDB1 family.</text>
</comment>
<feature type="domain" description="RSE1/DDB1/CPSF1 C-terminal" evidence="5">
    <location>
        <begin position="737"/>
        <end position="1003"/>
    </location>
</feature>
<organism evidence="8 9">
    <name type="scientific">Blepharisma stoltei</name>
    <dbReference type="NCBI Taxonomy" id="1481888"/>
    <lineage>
        <taxon>Eukaryota</taxon>
        <taxon>Sar</taxon>
        <taxon>Alveolata</taxon>
        <taxon>Ciliophora</taxon>
        <taxon>Postciliodesmatophora</taxon>
        <taxon>Heterotrichea</taxon>
        <taxon>Heterotrichida</taxon>
        <taxon>Blepharismidae</taxon>
        <taxon>Blepharisma</taxon>
    </lineage>
</organism>
<keyword evidence="9" id="KW-1185">Reference proteome</keyword>
<proteinExistence type="inferred from homology"/>
<feature type="domain" description="RSE1/DDB1/CPSF1 second beta-propeller" evidence="7">
    <location>
        <begin position="380"/>
        <end position="669"/>
    </location>
</feature>
<evidence type="ECO:0000256" key="3">
    <source>
        <dbReference type="ARBA" id="ARBA00014577"/>
    </source>
</evidence>
<evidence type="ECO:0000256" key="1">
    <source>
        <dbReference type="ARBA" id="ARBA00004123"/>
    </source>
</evidence>
<dbReference type="InterPro" id="IPR018846">
    <property type="entry name" value="Beta-prop_RSE1/DDB1/CPSF1_1st"/>
</dbReference>
<reference evidence="8" key="1">
    <citation type="submission" date="2021-09" db="EMBL/GenBank/DDBJ databases">
        <authorList>
            <consortium name="AG Swart"/>
            <person name="Singh M."/>
            <person name="Singh A."/>
            <person name="Seah K."/>
            <person name="Emmerich C."/>
        </authorList>
    </citation>
    <scope>NUCLEOTIDE SEQUENCE</scope>
    <source>
        <strain evidence="8">ATCC30299</strain>
    </source>
</reference>
<sequence>MSKWNYLASAHKSSAVAASLVCNFTSPDERNLLVAKGNRIEVHTLTQENIIPIQEFSLFGTVLFMDKLHPQTGSDFLLIATEPFNLSLAVFENGKLTLKESYPLKERQAIKLEYFSLVNLDPHQRAYVMHIYKGLIRVIGIKQNFTVGVSFNARIEESPVIDMRFLQNYQELQLGIIFKKESNFVFKAFPVSLSEKNLGEALWSVTIAEPCTKFLSLDQSSIGIIDMNSIKIYREQENVPSLSTNAEFGKVCVVHNIDNQRWIVGNQGGNLFIIFLGCELKVECLGRCSMASSISYLDNNYLFIGSACGDSQLIKVLTERQENSFISVEQKYQNIGPILDFKVIEGEKKGLCNIISCSGYNLDGSLRLVNKGISVTTEIQMEIGNVIGLYTLQVENTDYNHIILSFIDATRILKNQNEVLKPITYPDIDSKISSIYIAMTKFGIIQVTRFFIQLLNFQWQRVFIINSEEIRENSEITLASSSDDKMCVVLNGLEIYEFSIRENLLERTIQWISHNEIACIGMSNNLVAVGLWIELNIIVFDANSFTEIWRDHLGSEVLPRSLMFAELEDIEYLFAGLADGHLLTYTLPHFIKRSQLIGTHQVVLKTFKYQNKVSVFAGCDQPKIVYSNHHRLITSTVNSDPVLCVSPFGTRDFPDCLALISGRSLIMVSIEDLQNFTIRTFPQGLTMRRIGMIDDSFVCLGRNQAGVDSLLLLSGALTIESTHSFEYSELVNTLLVDKNRIFVGTGITEERITDPKSGFIRIFAIRDRHFYEISNLNVLGGGVSSLVPMSNDKLIGGVHSVIHYWRINSENQITSIDSSNKITYVLCMDTYNNFVAIADLIKSVTVFSADEEGLTIVAKNYSAMWPTCIQFISNTLIAVADMFGNLLLLEIQNHMKLNPIGGIHIGENINCMRKGTLVQVRSDEFPDNVESILFATTKGTLGVIASLPQDIYNILNLVQEELGLRIPQIGNMSLKSHRTPEIEKQSINFDFFLDGDFIETFLDISPEEQSTICMDVGMKLGKDLNVQDLQKLILSLSKVH</sequence>
<dbReference type="AlphaFoldDB" id="A0AAU9K7B8"/>
<evidence type="ECO:0000256" key="2">
    <source>
        <dbReference type="ARBA" id="ARBA00007453"/>
    </source>
</evidence>
<dbReference type="InterPro" id="IPR011047">
    <property type="entry name" value="Quinoprotein_ADH-like_sf"/>
</dbReference>
<dbReference type="SUPFAM" id="SSF50998">
    <property type="entry name" value="Quinoprotein alcohol dehydrogenase-like"/>
    <property type="match status" value="1"/>
</dbReference>
<dbReference type="GO" id="GO:0003676">
    <property type="term" value="F:nucleic acid binding"/>
    <property type="evidence" value="ECO:0007669"/>
    <property type="project" value="InterPro"/>
</dbReference>
<dbReference type="InterPro" id="IPR058543">
    <property type="entry name" value="Beta-prop_RSE1/DDB1/CPSF1_2nd"/>
</dbReference>
<dbReference type="InterPro" id="IPR015943">
    <property type="entry name" value="WD40/YVTN_repeat-like_dom_sf"/>
</dbReference>
<name>A0AAU9K7B8_9CILI</name>
<comment type="caution">
    <text evidence="8">The sequence shown here is derived from an EMBL/GenBank/DDBJ whole genome shotgun (WGS) entry which is preliminary data.</text>
</comment>